<dbReference type="EMBL" id="VUJX02000007">
    <property type="protein sequence ID" value="KAL0933836.1"/>
    <property type="molecule type" value="Genomic_DNA"/>
</dbReference>
<reference evidence="1 2" key="1">
    <citation type="journal article" date="2020" name="Phytopathology">
        <title>Genome Sequence Resources of Colletotrichum truncatum, C. plurivorum, C. musicola, and C. sojae: Four Species Pathogenic to Soybean (Glycine max).</title>
        <authorList>
            <person name="Rogerio F."/>
            <person name="Boufleur T.R."/>
            <person name="Ciampi-Guillardi M."/>
            <person name="Sukno S.A."/>
            <person name="Thon M.R."/>
            <person name="Massola Junior N.S."/>
            <person name="Baroncelli R."/>
        </authorList>
    </citation>
    <scope>NUCLEOTIDE SEQUENCE [LARGE SCALE GENOMIC DNA]</scope>
    <source>
        <strain evidence="1 2">CMES1059</strain>
    </source>
</reference>
<dbReference type="Proteomes" id="UP000805649">
    <property type="component" value="Unassembled WGS sequence"/>
</dbReference>
<accession>A0ACC3YPM6</accession>
<organism evidence="1 2">
    <name type="scientific">Colletotrichum truncatum</name>
    <name type="common">Anthracnose fungus</name>
    <name type="synonym">Colletotrichum capsici</name>
    <dbReference type="NCBI Taxonomy" id="5467"/>
    <lineage>
        <taxon>Eukaryota</taxon>
        <taxon>Fungi</taxon>
        <taxon>Dikarya</taxon>
        <taxon>Ascomycota</taxon>
        <taxon>Pezizomycotina</taxon>
        <taxon>Sordariomycetes</taxon>
        <taxon>Hypocreomycetidae</taxon>
        <taxon>Glomerellales</taxon>
        <taxon>Glomerellaceae</taxon>
        <taxon>Colletotrichum</taxon>
        <taxon>Colletotrichum truncatum species complex</taxon>
    </lineage>
</organism>
<evidence type="ECO:0000313" key="1">
    <source>
        <dbReference type="EMBL" id="KAL0933836.1"/>
    </source>
</evidence>
<evidence type="ECO:0000313" key="2">
    <source>
        <dbReference type="Proteomes" id="UP000805649"/>
    </source>
</evidence>
<keyword evidence="2" id="KW-1185">Reference proteome</keyword>
<gene>
    <name evidence="1" type="ORF">CTRU02_210635</name>
</gene>
<comment type="caution">
    <text evidence="1">The sequence shown here is derived from an EMBL/GenBank/DDBJ whole genome shotgun (WGS) entry which is preliminary data.</text>
</comment>
<protein>
    <submittedName>
        <fullName evidence="1">Uncharacterized protein</fullName>
    </submittedName>
</protein>
<proteinExistence type="predicted"/>
<name>A0ACC3YPM6_COLTU</name>
<sequence>MTSVNLCHLPNELVREIVKWSDAIGNTQSLRSLCLTNHLIHSFAQEELYRFVKITSMHSCGLLTRSLIENPSLKARIKIAHVIITSTRFNDISSFMFRNWAASRFDLSKLSATDRHLVILCKSVCNRNASENARCVFALFLLFLDRAEEVGLSYTAFSRPACRLLVAGLDMISSSLEADDEEGGHSTILFPALKRLSLCGDPFSQIPEAVFGILVHPLLPLLSPATLCELHIQGDNNIWHLFDTLGFDQDLSLKMVRLELSRSDSSGLCKLLKRCPNLRQLKMTVKNCHSGYQPSTRDCINQVLPAYCPLLEEFSLSLQGNQVAFFPSLQVPFGAHQPQAVTCLPSMSHLKELRIDIGCFFNTRYQIDMLGSTFPDLLPPKLEKLFLDASWALSYVPGRTTARHPEVLAYKRGIERIIMSLCTASKTRLVQLNTIVIGSKYGKHVQWTKDARKLLAGTNVRIKLVCGQRTADLWPLTWKQMMRF</sequence>